<dbReference type="PANTHER" id="PTHR31189">
    <property type="entry name" value="OS03G0336100 PROTEIN-RELATED"/>
    <property type="match status" value="1"/>
</dbReference>
<keyword evidence="4" id="KW-1185">Reference proteome</keyword>
<accession>A0A843UDC6</accession>
<evidence type="ECO:0000313" key="3">
    <source>
        <dbReference type="EMBL" id="MQL78119.1"/>
    </source>
</evidence>
<gene>
    <name evidence="3" type="ORF">Taro_010526</name>
</gene>
<dbReference type="EMBL" id="NMUH01000383">
    <property type="protein sequence ID" value="MQL78119.1"/>
    <property type="molecule type" value="Genomic_DNA"/>
</dbReference>
<protein>
    <recommendedName>
        <fullName evidence="2">Cupin type-1 domain-containing protein</fullName>
    </recommendedName>
</protein>
<evidence type="ECO:0000313" key="4">
    <source>
        <dbReference type="Proteomes" id="UP000652761"/>
    </source>
</evidence>
<evidence type="ECO:0000259" key="2">
    <source>
        <dbReference type="SMART" id="SM00835"/>
    </source>
</evidence>
<feature type="signal peptide" evidence="1">
    <location>
        <begin position="1"/>
        <end position="26"/>
    </location>
</feature>
<feature type="domain" description="Cupin type-1" evidence="2">
    <location>
        <begin position="148"/>
        <end position="313"/>
    </location>
</feature>
<dbReference type="Proteomes" id="UP000652761">
    <property type="component" value="Unassembled WGS sequence"/>
</dbReference>
<reference evidence="3" key="1">
    <citation type="submission" date="2017-07" db="EMBL/GenBank/DDBJ databases">
        <title>Taro Niue Genome Assembly and Annotation.</title>
        <authorList>
            <person name="Atibalentja N."/>
            <person name="Keating K."/>
            <person name="Fields C.J."/>
        </authorList>
    </citation>
    <scope>NUCLEOTIDE SEQUENCE</scope>
    <source>
        <strain evidence="3">Niue_2</strain>
        <tissue evidence="3">Leaf</tissue>
    </source>
</reference>
<comment type="caution">
    <text evidence="3">The sequence shown here is derived from an EMBL/GenBank/DDBJ whole genome shotgun (WGS) entry which is preliminary data.</text>
</comment>
<dbReference type="SMR" id="A0A843UDC6"/>
<dbReference type="PANTHER" id="PTHR31189:SF13">
    <property type="entry name" value="CUPINCIN"/>
    <property type="match status" value="1"/>
</dbReference>
<dbReference type="OrthoDB" id="1912756at2759"/>
<dbReference type="Pfam" id="PF00190">
    <property type="entry name" value="Cupin_1"/>
    <property type="match status" value="2"/>
</dbReference>
<dbReference type="CDD" id="cd02244">
    <property type="entry name" value="cupin_7S_vicilin-like_N"/>
    <property type="match status" value="1"/>
</dbReference>
<feature type="domain" description="Cupin type-1" evidence="2">
    <location>
        <begin position="360"/>
        <end position="519"/>
    </location>
</feature>
<organism evidence="3 4">
    <name type="scientific">Colocasia esculenta</name>
    <name type="common">Wild taro</name>
    <name type="synonym">Arum esculentum</name>
    <dbReference type="NCBI Taxonomy" id="4460"/>
    <lineage>
        <taxon>Eukaryota</taxon>
        <taxon>Viridiplantae</taxon>
        <taxon>Streptophyta</taxon>
        <taxon>Embryophyta</taxon>
        <taxon>Tracheophyta</taxon>
        <taxon>Spermatophyta</taxon>
        <taxon>Magnoliopsida</taxon>
        <taxon>Liliopsida</taxon>
        <taxon>Araceae</taxon>
        <taxon>Aroideae</taxon>
        <taxon>Colocasieae</taxon>
        <taxon>Colocasia</taxon>
    </lineage>
</organism>
<dbReference type="InterPro" id="IPR011051">
    <property type="entry name" value="RmlC_Cupin_sf"/>
</dbReference>
<dbReference type="InterPro" id="IPR050253">
    <property type="entry name" value="Seed_Storage-Functional"/>
</dbReference>
<feature type="chain" id="PRO_5032535633" description="Cupin type-1 domain-containing protein" evidence="1">
    <location>
        <begin position="27"/>
        <end position="560"/>
    </location>
</feature>
<sequence length="560" mass="63721">MAAPARPFSSLLFLCLLLLIPPLLFSFAEHLREDPELQQCRRRCQQEEGSRGERQLRECERTCEEAAWRRQSEREEREREREPGGGGAWEKLQQCRKHCREEHGEEEGPQLRRCQQWCQERYREEREEQEREGEGEGRRREQEERNPYYFGEESFAHTARTEHGRFKVLQKFSRRSELLRGIERYRLAVLEAEPSAFALPSHWDAEEILYVVKGRGVVTMLHGCEEGAEQGRESHEISEGDVLWVPAGTNTYLVNTDKNQRLHVAMVLKTISTIPGEYREFFGVGGRDPESFFRVFSNEILEAAFNTRREKLERVFGQHQQGAIVKASEEQIREMRRGASEEGGGGGIWPFGGGERNKPYKLLKKKPSHSNQHGRMYEVDQDEYKQLCELDLDVSLANVTAGSMIAPSYNSKATKLVLVTSGDGYIEMACPHLSRRQQGADHYVKVRSKVSPGTVFVIPPGHPVVIVAASGGENLQVLCFGLHARGNRKYFLAGKNSVLRNLQREAGELSLGVPWKEAKEVLDSQTEAVFLKGPEQGRKGEGGERTTTLPEYSILDAASF</sequence>
<dbReference type="AlphaFoldDB" id="A0A843UDC6"/>
<proteinExistence type="predicted"/>
<dbReference type="SMART" id="SM00835">
    <property type="entry name" value="Cupin_1"/>
    <property type="match status" value="2"/>
</dbReference>
<dbReference type="Gene3D" id="2.60.120.10">
    <property type="entry name" value="Jelly Rolls"/>
    <property type="match status" value="2"/>
</dbReference>
<name>A0A843UDC6_COLES</name>
<dbReference type="CDD" id="cd02245">
    <property type="entry name" value="cupin_7S_vicilin-like_C"/>
    <property type="match status" value="1"/>
</dbReference>
<dbReference type="SUPFAM" id="SSF51182">
    <property type="entry name" value="RmlC-like cupins"/>
    <property type="match status" value="2"/>
</dbReference>
<dbReference type="InterPro" id="IPR014710">
    <property type="entry name" value="RmlC-like_jellyroll"/>
</dbReference>
<dbReference type="InterPro" id="IPR006045">
    <property type="entry name" value="Cupin_1"/>
</dbReference>
<evidence type="ECO:0000256" key="1">
    <source>
        <dbReference type="SAM" id="SignalP"/>
    </source>
</evidence>
<keyword evidence="1" id="KW-0732">Signal</keyword>